<dbReference type="InterPro" id="IPR023213">
    <property type="entry name" value="CAT-like_dom_sf"/>
</dbReference>
<dbReference type="Pfam" id="PF00550">
    <property type="entry name" value="PP-binding"/>
    <property type="match status" value="1"/>
</dbReference>
<evidence type="ECO:0000256" key="2">
    <source>
        <dbReference type="ARBA" id="ARBA00022450"/>
    </source>
</evidence>
<organism evidence="5 6">
    <name type="scientific">Mycolicibacterium sphagni</name>
    <dbReference type="NCBI Taxonomy" id="1786"/>
    <lineage>
        <taxon>Bacteria</taxon>
        <taxon>Bacillati</taxon>
        <taxon>Actinomycetota</taxon>
        <taxon>Actinomycetes</taxon>
        <taxon>Mycobacteriales</taxon>
        <taxon>Mycobacteriaceae</taxon>
        <taxon>Mycolicibacterium</taxon>
    </lineage>
</organism>
<dbReference type="Gene3D" id="3.30.559.30">
    <property type="entry name" value="Nonribosomal peptide synthetase, condensation domain"/>
    <property type="match status" value="2"/>
</dbReference>
<evidence type="ECO:0000256" key="3">
    <source>
        <dbReference type="ARBA" id="ARBA00022553"/>
    </source>
</evidence>
<dbReference type="Pfam" id="PF13193">
    <property type="entry name" value="AMP-binding_C"/>
    <property type="match status" value="1"/>
</dbReference>
<dbReference type="PROSITE" id="PS50075">
    <property type="entry name" value="CARRIER"/>
    <property type="match status" value="1"/>
</dbReference>
<gene>
    <name evidence="5" type="ORF">CG716_06670</name>
</gene>
<dbReference type="SUPFAM" id="SSF52777">
    <property type="entry name" value="CoA-dependent acyltransferases"/>
    <property type="match status" value="4"/>
</dbReference>
<dbReference type="SMART" id="SM00823">
    <property type="entry name" value="PKS_PP"/>
    <property type="match status" value="1"/>
</dbReference>
<dbReference type="GO" id="GO:0043041">
    <property type="term" value="P:amino acid activation for nonribosomal peptide biosynthetic process"/>
    <property type="evidence" value="ECO:0007669"/>
    <property type="project" value="TreeGrafter"/>
</dbReference>
<dbReference type="GO" id="GO:0044550">
    <property type="term" value="P:secondary metabolite biosynthetic process"/>
    <property type="evidence" value="ECO:0007669"/>
    <property type="project" value="TreeGrafter"/>
</dbReference>
<dbReference type="InterPro" id="IPR000873">
    <property type="entry name" value="AMP-dep_synth/lig_dom"/>
</dbReference>
<evidence type="ECO:0000256" key="1">
    <source>
        <dbReference type="ARBA" id="ARBA00001957"/>
    </source>
</evidence>
<name>A0A255DWC6_9MYCO</name>
<keyword evidence="6" id="KW-1185">Reference proteome</keyword>
<dbReference type="RefSeq" id="WP_094477900.1">
    <property type="nucleotide sequence ID" value="NZ_NOZR01000004.1"/>
</dbReference>
<dbReference type="InterPro" id="IPR020806">
    <property type="entry name" value="PKS_PP-bd"/>
</dbReference>
<sequence>MTSADIEDVLALSPLQLGLYSHATLIGADADDPYVIAMAADVTGPLDVALLRECAAAMLVRHPNLRASFWHQDLPHPVQIIPAAVELPWLQVRADDDVAAAALKERERSRPFSLHDGPLIRFLLIELPSQRWRLVVTAHHIVIDGWSLPVFIGEMLTLYRAGGSPGVLPEPRLYRDYIGWLADRDPQVGEQIWRQHLAGLPEPTLLSPALGGGGSGLPRQTKLTLPDAEAEQLAAAARARGITLNSLMQMAWALILARLTGRDDIVFGVTVSGRPPDLAGVETMVGLFINTIPLRVLLDPNKTIAQHCSTLQREAAELRDHSHLTHSQLRTLAGVGEMFDTLLVYESFPPGDVAGGQEFATGQVSFRPAAMESLTHFPVTIAAYRATAELTLLVEVTDNALGPMTPYQLGTRILATMQRLIDMWDRPLGAVSILLDGEGRHIDAPVSAGTTPALGVADRFAEAAAAHADSDALRWAGGQLSYQELHERSDRLAGWLAEHGVRRETPVAIRLPRGADFVVAMFGVLKAGGMYVPLEPEMPAGRVDSILTQSGAVLVIDEQTVAASETASRFSVPADPYQAAYAVFTSGTTGEPKGVIGTHQALLAYIDDHGDRMLRPAAERLGRPLRVGHAWSFAFDAAWQPLAGLLFGHSVHLIDETDRRDAEALVEIIDRYGIDMLDVTPSLFTNLRQAGLLDRANLSVLALGGEAVGSADWTDIRKACTGPLLAAHNCYGPTETTVEAVVAAIAEHDAPVIGYPTRATSAVVLDSWLHPVPDGVVGELYLAGEQITRGYLGRPAETATRFVAAPGGGRMYRTGDLVRRDSAGALSFIGRADAQIQVRGYRVEPAEIESVLEEVPGVRNVHVAVHRQAAGPKLNAYVAGDVAVAELRSLLRSRLPRYMLPHRVIVVDTIPLTANGKVDEAALAATFTPDETPERPQTPTEVALGQAVSELLDIADVDIDADLLELGLDSIVALSLVQAVRRSGMTLRARLVLECGTLRELAAAMDSDIAEHIAAGPEPQGPIPALPAVHWLYEHGDPRRLAQVEAIQLPPDATAERLRVLLDGIAAGHEMFRSRLDLPTMTFLPGELQTIPLTEVQVSGEIADAVSEHAPAAIDRLDPERGYLTEALWLHGPGDAGVLVLVVHVLAMDPASWRIVLGELTANWSTAGAPAGRSEATRGVSPLVGGERVSYRRWAHRLVERAAELDTVEFWVAQLNGDDPALGDRRIRPDVDRFGDLAITVTVTEADVTAALLSAPAPIQDVLADATARLIARWRDGRGDTGSVPLVALESHGRTGVDDTVGLLSAIYPLRIRPGEPMPEINGEPIDYALLRYLRAETAEQLSGFGGPQVLLNYLGRLDLDAGSLLNRGLLAHVPIMTEPNVAVRHELTLVAAVAGGKLVTQWRTLPEIFSEADVAALQDIWRDTLRELSGVPQ</sequence>
<dbReference type="GO" id="GO:0031177">
    <property type="term" value="F:phosphopantetheine binding"/>
    <property type="evidence" value="ECO:0007669"/>
    <property type="project" value="InterPro"/>
</dbReference>
<feature type="domain" description="Carrier" evidence="4">
    <location>
        <begin position="935"/>
        <end position="1009"/>
    </location>
</feature>
<dbReference type="GO" id="GO:0005829">
    <property type="term" value="C:cytosol"/>
    <property type="evidence" value="ECO:0007669"/>
    <property type="project" value="TreeGrafter"/>
</dbReference>
<dbReference type="Gene3D" id="3.30.559.10">
    <property type="entry name" value="Chloramphenicol acetyltransferase-like domain"/>
    <property type="match status" value="2"/>
</dbReference>
<keyword evidence="3" id="KW-0597">Phosphoprotein</keyword>
<dbReference type="PANTHER" id="PTHR45527:SF1">
    <property type="entry name" value="FATTY ACID SYNTHASE"/>
    <property type="match status" value="1"/>
</dbReference>
<dbReference type="InterPro" id="IPR045851">
    <property type="entry name" value="AMP-bd_C_sf"/>
</dbReference>
<dbReference type="UniPathway" id="UPA00011"/>
<dbReference type="EMBL" id="NOZR01000004">
    <property type="protein sequence ID" value="OYN81322.1"/>
    <property type="molecule type" value="Genomic_DNA"/>
</dbReference>
<dbReference type="InterPro" id="IPR009081">
    <property type="entry name" value="PP-bd_ACP"/>
</dbReference>
<dbReference type="PANTHER" id="PTHR45527">
    <property type="entry name" value="NONRIBOSOMAL PEPTIDE SYNTHETASE"/>
    <property type="match status" value="1"/>
</dbReference>
<dbReference type="InterPro" id="IPR025110">
    <property type="entry name" value="AMP-bd_C"/>
</dbReference>
<comment type="cofactor">
    <cofactor evidence="1">
        <name>pantetheine 4'-phosphate</name>
        <dbReference type="ChEBI" id="CHEBI:47942"/>
    </cofactor>
</comment>
<evidence type="ECO:0000259" key="4">
    <source>
        <dbReference type="PROSITE" id="PS50075"/>
    </source>
</evidence>
<dbReference type="OrthoDB" id="2472181at2"/>
<proteinExistence type="predicted"/>
<evidence type="ECO:0000313" key="5">
    <source>
        <dbReference type="EMBL" id="OYN81322.1"/>
    </source>
</evidence>
<dbReference type="CDD" id="cd05930">
    <property type="entry name" value="A_NRPS"/>
    <property type="match status" value="1"/>
</dbReference>
<dbReference type="NCBIfam" id="TIGR01733">
    <property type="entry name" value="AA-adenyl-dom"/>
    <property type="match status" value="1"/>
</dbReference>
<protein>
    <submittedName>
        <fullName evidence="5">Non-ribosomal peptide synthetase</fullName>
    </submittedName>
</protein>
<dbReference type="InterPro" id="IPR036736">
    <property type="entry name" value="ACP-like_sf"/>
</dbReference>
<dbReference type="Pfam" id="PF00668">
    <property type="entry name" value="Condensation"/>
    <property type="match status" value="1"/>
</dbReference>
<dbReference type="Pfam" id="PF00501">
    <property type="entry name" value="AMP-binding"/>
    <property type="match status" value="1"/>
</dbReference>
<dbReference type="GO" id="GO:0003824">
    <property type="term" value="F:catalytic activity"/>
    <property type="evidence" value="ECO:0007669"/>
    <property type="project" value="InterPro"/>
</dbReference>
<dbReference type="SUPFAM" id="SSF47336">
    <property type="entry name" value="ACP-like"/>
    <property type="match status" value="1"/>
</dbReference>
<keyword evidence="2" id="KW-0596">Phosphopantetheine</keyword>
<comment type="caution">
    <text evidence="5">The sequence shown here is derived from an EMBL/GenBank/DDBJ whole genome shotgun (WGS) entry which is preliminary data.</text>
</comment>
<reference evidence="5 6" key="1">
    <citation type="submission" date="2017-07" db="EMBL/GenBank/DDBJ databases">
        <title>The new phylogeny of genus Mycobacterium.</title>
        <authorList>
            <person name="Tortoli E."/>
            <person name="Trovato A."/>
            <person name="Cirillo D.M."/>
        </authorList>
    </citation>
    <scope>NUCLEOTIDE SEQUENCE [LARGE SCALE GENOMIC DNA]</scope>
    <source>
        <strain evidence="5 6">ATCC 33027</strain>
    </source>
</reference>
<dbReference type="GO" id="GO:0008610">
    <property type="term" value="P:lipid biosynthetic process"/>
    <property type="evidence" value="ECO:0007669"/>
    <property type="project" value="UniProtKB-ARBA"/>
</dbReference>
<dbReference type="SUPFAM" id="SSF56801">
    <property type="entry name" value="Acetyl-CoA synthetase-like"/>
    <property type="match status" value="1"/>
</dbReference>
<dbReference type="Gene3D" id="3.30.300.30">
    <property type="match status" value="1"/>
</dbReference>
<accession>A0A255DWC6</accession>
<evidence type="ECO:0000313" key="6">
    <source>
        <dbReference type="Proteomes" id="UP000216063"/>
    </source>
</evidence>
<dbReference type="InterPro" id="IPR001242">
    <property type="entry name" value="Condensation_dom"/>
</dbReference>
<dbReference type="Gene3D" id="3.40.50.12780">
    <property type="entry name" value="N-terminal domain of ligase-like"/>
    <property type="match status" value="1"/>
</dbReference>
<dbReference type="Gene3D" id="1.10.1200.10">
    <property type="entry name" value="ACP-like"/>
    <property type="match status" value="1"/>
</dbReference>
<dbReference type="Proteomes" id="UP000216063">
    <property type="component" value="Unassembled WGS sequence"/>
</dbReference>
<dbReference type="InterPro" id="IPR010071">
    <property type="entry name" value="AA_adenyl_dom"/>
</dbReference>
<dbReference type="InterPro" id="IPR042099">
    <property type="entry name" value="ANL_N_sf"/>
</dbReference>